<dbReference type="AlphaFoldDB" id="A0A316HLA9"/>
<gene>
    <name evidence="1" type="ORF">C8D88_12038</name>
</gene>
<evidence type="ECO:0000313" key="2">
    <source>
        <dbReference type="Proteomes" id="UP000246005"/>
    </source>
</evidence>
<dbReference type="EMBL" id="QGHB01000020">
    <property type="protein sequence ID" value="PWK80988.1"/>
    <property type="molecule type" value="Genomic_DNA"/>
</dbReference>
<name>A0A316HLA9_9PSEU</name>
<protein>
    <submittedName>
        <fullName evidence="1">Uncharacterized protein</fullName>
    </submittedName>
</protein>
<evidence type="ECO:0000313" key="1">
    <source>
        <dbReference type="EMBL" id="PWK80988.1"/>
    </source>
</evidence>
<dbReference type="RefSeq" id="WP_146231873.1">
    <property type="nucleotide sequence ID" value="NZ_QGHB01000020.1"/>
</dbReference>
<comment type="caution">
    <text evidence="1">The sequence shown here is derived from an EMBL/GenBank/DDBJ whole genome shotgun (WGS) entry which is preliminary data.</text>
</comment>
<sequence>MHLDLRVEVHVSSDDAGAGTGDIRRIGIKTTLTCPDCAGSLVELPVGGGVYRCLAGGAGGAGVLRKYLPHGGLRQETGR</sequence>
<proteinExistence type="predicted"/>
<dbReference type="Proteomes" id="UP000246005">
    <property type="component" value="Unassembled WGS sequence"/>
</dbReference>
<organism evidence="1 2">
    <name type="scientific">Lentzea atacamensis</name>
    <dbReference type="NCBI Taxonomy" id="531938"/>
    <lineage>
        <taxon>Bacteria</taxon>
        <taxon>Bacillati</taxon>
        <taxon>Actinomycetota</taxon>
        <taxon>Actinomycetes</taxon>
        <taxon>Pseudonocardiales</taxon>
        <taxon>Pseudonocardiaceae</taxon>
        <taxon>Lentzea</taxon>
    </lineage>
</organism>
<accession>A0A316HLA9</accession>
<reference evidence="1 2" key="1">
    <citation type="submission" date="2018-05" db="EMBL/GenBank/DDBJ databases">
        <title>Genomic Encyclopedia of Type Strains, Phase IV (KMG-IV): sequencing the most valuable type-strain genomes for metagenomic binning, comparative biology and taxonomic classification.</title>
        <authorList>
            <person name="Goeker M."/>
        </authorList>
    </citation>
    <scope>NUCLEOTIDE SEQUENCE [LARGE SCALE GENOMIC DNA]</scope>
    <source>
        <strain evidence="1 2">DSM 45480</strain>
    </source>
</reference>